<keyword evidence="4" id="KW-0520">NAD</keyword>
<evidence type="ECO:0000313" key="12">
    <source>
        <dbReference type="EMBL" id="EJF39530.1"/>
    </source>
</evidence>
<evidence type="ECO:0000256" key="3">
    <source>
        <dbReference type="ARBA" id="ARBA00023002"/>
    </source>
</evidence>
<dbReference type="Gene3D" id="3.40.605.10">
    <property type="entry name" value="Aldehyde Dehydrogenase, Chain A, domain 1"/>
    <property type="match status" value="1"/>
</dbReference>
<dbReference type="RefSeq" id="WP_008732777.1">
    <property type="nucleotide sequence ID" value="NZ_AKFT01000177.1"/>
</dbReference>
<feature type="domain" description="Proline dehydrogenase" evidence="11">
    <location>
        <begin position="145"/>
        <end position="432"/>
    </location>
</feature>
<dbReference type="Gene3D" id="3.40.309.10">
    <property type="entry name" value="Aldehyde Dehydrogenase, Chain A, domain 2"/>
    <property type="match status" value="1"/>
</dbReference>
<evidence type="ECO:0000256" key="2">
    <source>
        <dbReference type="ARBA" id="ARBA00012884"/>
    </source>
</evidence>
<evidence type="ECO:0000256" key="1">
    <source>
        <dbReference type="ARBA" id="ARBA00004786"/>
    </source>
</evidence>
<dbReference type="InterPro" id="IPR002872">
    <property type="entry name" value="Proline_DH_dom"/>
</dbReference>
<evidence type="ECO:0000256" key="5">
    <source>
        <dbReference type="ARBA" id="ARBA00048142"/>
    </source>
</evidence>
<comment type="similarity">
    <text evidence="8">Belongs to the aldehyde dehydrogenase family.</text>
</comment>
<dbReference type="GO" id="GO:0009898">
    <property type="term" value="C:cytoplasmic side of plasma membrane"/>
    <property type="evidence" value="ECO:0007669"/>
    <property type="project" value="TreeGrafter"/>
</dbReference>
<dbReference type="SUPFAM" id="SSF51730">
    <property type="entry name" value="FAD-linked oxidoreductase"/>
    <property type="match status" value="1"/>
</dbReference>
<evidence type="ECO:0000256" key="6">
    <source>
        <dbReference type="PIRSR" id="PIRSR000197-1"/>
    </source>
</evidence>
<evidence type="ECO:0000259" key="10">
    <source>
        <dbReference type="Pfam" id="PF00171"/>
    </source>
</evidence>
<evidence type="ECO:0000256" key="9">
    <source>
        <dbReference type="SAM" id="MobiDB-lite"/>
    </source>
</evidence>
<feature type="region of interest" description="Disordered" evidence="9">
    <location>
        <begin position="482"/>
        <end position="504"/>
    </location>
</feature>
<dbReference type="InterPro" id="IPR050485">
    <property type="entry name" value="Proline_metab_enzyme"/>
</dbReference>
<dbReference type="InterPro" id="IPR029510">
    <property type="entry name" value="Ald_DH_CS_GLU"/>
</dbReference>
<comment type="pathway">
    <text evidence="1">Amino-acid degradation; L-proline degradation into L-glutamate; L-glutamate from L-proline: step 2/2.</text>
</comment>
<dbReference type="EC" id="1.2.1.88" evidence="2"/>
<organism evidence="12 13">
    <name type="scientific">Actinomyces massiliensis F0489</name>
    <dbReference type="NCBI Taxonomy" id="1125718"/>
    <lineage>
        <taxon>Bacteria</taxon>
        <taxon>Bacillati</taxon>
        <taxon>Actinomycetota</taxon>
        <taxon>Actinomycetes</taxon>
        <taxon>Actinomycetales</taxon>
        <taxon>Actinomycetaceae</taxon>
        <taxon>Actinomyces</taxon>
    </lineage>
</organism>
<dbReference type="GO" id="GO:0003842">
    <property type="term" value="F:L-glutamate gamma-semialdehyde dehydrogenase activity"/>
    <property type="evidence" value="ECO:0007669"/>
    <property type="project" value="UniProtKB-EC"/>
</dbReference>
<dbReference type="InterPro" id="IPR025703">
    <property type="entry name" value="Bifunct_PutA"/>
</dbReference>
<dbReference type="PANTHER" id="PTHR42862:SF1">
    <property type="entry name" value="DELTA-1-PYRROLINE-5-CARBOXYLATE DEHYDROGENASE 2, ISOFORM A-RELATED"/>
    <property type="match status" value="1"/>
</dbReference>
<sequence>MSTTVDHPVSNDAERRCPEELWEIGERAIARARRWTEESTSQPVPRTARLLARILSDPDGLSFTTRFVDDVVRPADLDVASHALTRLAAGRTDFLPPSLAAAMGLGGRAARLAPRTATTVARRVFREIVGDLVVDATDRGLGPALARLRSGGNRLNVNLLGEAVLGDKEAAQRLAEVSRLVAHEDVDYVSVKVSAVTGPHNPWGFDEVVAHGVDVLSPLYRLARDHGTFLNLDMEDYKDLDLTIAVFTAILDQEDLTDYEAGIVLQAYLPDSLAAMERLQEWATARVDSGGSRIKVRVVKGANLSMERVDAQIHGWELTTWPTKQATDTNYKRILSWAMTPERTRAIRLGVAGQNLFDIAFAYELRAARGVADDVEFEMLAGMATGLQEVVRHDTGHLLLYVPVVDPDEFDVAISYLVRRLEENAAPDNFMSGVFDLASDATVFAREEGRFLAALADLDPDAPVPAPNRLQDRLAEREAGLPTATAVSGDDIRSPFVSTPDSDPSLSANRRWARDIAAAVPTSVRGAAWVEASAARMVSVAQVDAVVKATAAAATAWQRRDPAERAAMLNRVGDVLAARRGELIEVAASETGKTIDQSDPEVSEAIDFCRHYAETSLLLHDPAHMAGARFVPAGLTVVASPWNFPLAIPTGGVAAALAAGSAVILKPAPPAKRCAAELVRAFHDAGLPEDLVVLAPLDDGDVSRHLVTHELVDRVVLTGSYDTARLFRSWKPNMRLLGETSGKNAMIVTPSADPDLAVRDVVASAFAHAGQKCSASSLLILVGSAGASERIARQLVDATASLRVRGPEHLDSQVGPVVVPDDEKALRGLTALGADEHWVLTPRDLGDGLWRPGIRVGVVPGSEFHLTEYFAPVLGVMRVDTLQEAIDAVNAVDYGLTSGLHTLDADELAVWLEAVEAGNLYVNRGITGAIVRRQPFGGWKRSAIGSTTKAGGPSYLLGLGEVVPAAGQDHEAAYQGRHDLATTLDTRVSKLYDAVRTHLDRQDMARLRRALVADAEAWSAEYGVARDVTGLACERNVLRYRPTPVVVRAAGGTHPADLVRVAAAGVLAGAYVSLSVADELPAELADALAAADVDVEVEAPGVWSARLADLAASEALGLRVRVLGPREETAESRWREASRLTNGSPDIALYTGAVTACPHTEMLVFLREQAVAVTSHRFGTPLDLAADLL</sequence>
<comment type="catalytic activity">
    <reaction evidence="5">
        <text>L-glutamate 5-semialdehyde + NAD(+) + H2O = L-glutamate + NADH + 2 H(+)</text>
        <dbReference type="Rhea" id="RHEA:30235"/>
        <dbReference type="ChEBI" id="CHEBI:15377"/>
        <dbReference type="ChEBI" id="CHEBI:15378"/>
        <dbReference type="ChEBI" id="CHEBI:29985"/>
        <dbReference type="ChEBI" id="CHEBI:57540"/>
        <dbReference type="ChEBI" id="CHEBI:57945"/>
        <dbReference type="ChEBI" id="CHEBI:58066"/>
        <dbReference type="EC" id="1.2.1.88"/>
    </reaction>
</comment>
<evidence type="ECO:0000259" key="11">
    <source>
        <dbReference type="Pfam" id="PF01619"/>
    </source>
</evidence>
<keyword evidence="13" id="KW-1185">Reference proteome</keyword>
<feature type="domain" description="Aldehyde dehydrogenase" evidence="10">
    <location>
        <begin position="537"/>
        <end position="948"/>
    </location>
</feature>
<dbReference type="Pfam" id="PF01619">
    <property type="entry name" value="Pro_dh"/>
    <property type="match status" value="1"/>
</dbReference>
<dbReference type="InterPro" id="IPR016161">
    <property type="entry name" value="Ald_DH/histidinol_DH"/>
</dbReference>
<evidence type="ECO:0000256" key="4">
    <source>
        <dbReference type="ARBA" id="ARBA00023027"/>
    </source>
</evidence>
<proteinExistence type="inferred from homology"/>
<dbReference type="PIRSF" id="PIRSF000197">
    <property type="entry name" value="Bifunct_PutA"/>
    <property type="match status" value="1"/>
</dbReference>
<dbReference type="InterPro" id="IPR029041">
    <property type="entry name" value="FAD-linked_oxidoreductase-like"/>
</dbReference>
<dbReference type="PROSITE" id="PS00687">
    <property type="entry name" value="ALDEHYDE_DEHYDR_GLU"/>
    <property type="match status" value="1"/>
</dbReference>
<keyword evidence="3 8" id="KW-0560">Oxidoreductase</keyword>
<dbReference type="eggNOG" id="COG0506">
    <property type="taxonomic scope" value="Bacteria"/>
</dbReference>
<dbReference type="InterPro" id="IPR016160">
    <property type="entry name" value="Ald_DH_CS_CYS"/>
</dbReference>
<dbReference type="EMBL" id="AKFT01000177">
    <property type="protein sequence ID" value="EJF39530.1"/>
    <property type="molecule type" value="Genomic_DNA"/>
</dbReference>
<protein>
    <recommendedName>
        <fullName evidence="2">L-glutamate gamma-semialdehyde dehydrogenase</fullName>
        <ecNumber evidence="2">1.2.1.88</ecNumber>
    </recommendedName>
</protein>
<dbReference type="InterPro" id="IPR015590">
    <property type="entry name" value="Aldehyde_DH_dom"/>
</dbReference>
<dbReference type="eggNOG" id="COG1012">
    <property type="taxonomic scope" value="Bacteria"/>
</dbReference>
<dbReference type="OrthoDB" id="9812625at2"/>
<dbReference type="PATRIC" id="fig|1125718.3.peg.2307"/>
<dbReference type="GO" id="GO:0010133">
    <property type="term" value="P:L-proline catabolic process to L-glutamate"/>
    <property type="evidence" value="ECO:0007669"/>
    <property type="project" value="InterPro"/>
</dbReference>
<dbReference type="PANTHER" id="PTHR42862">
    <property type="entry name" value="DELTA-1-PYRROLINE-5-CARBOXYLATE DEHYDROGENASE 1, ISOFORM A-RELATED"/>
    <property type="match status" value="1"/>
</dbReference>
<evidence type="ECO:0000256" key="7">
    <source>
        <dbReference type="PROSITE-ProRule" id="PRU10007"/>
    </source>
</evidence>
<feature type="active site" evidence="6 7">
    <location>
        <position position="739"/>
    </location>
</feature>
<dbReference type="GO" id="GO:0004657">
    <property type="term" value="F:proline dehydrogenase activity"/>
    <property type="evidence" value="ECO:0007669"/>
    <property type="project" value="InterPro"/>
</dbReference>
<dbReference type="InterPro" id="IPR016162">
    <property type="entry name" value="Ald_DH_N"/>
</dbReference>
<comment type="caution">
    <text evidence="12">The sequence shown here is derived from an EMBL/GenBank/DDBJ whole genome shotgun (WGS) entry which is preliminary data.</text>
</comment>
<dbReference type="Proteomes" id="UP000002941">
    <property type="component" value="Unassembled WGS sequence"/>
</dbReference>
<dbReference type="Pfam" id="PF00171">
    <property type="entry name" value="Aldedh"/>
    <property type="match status" value="1"/>
</dbReference>
<reference evidence="12 13" key="1">
    <citation type="submission" date="2012-05" db="EMBL/GenBank/DDBJ databases">
        <authorList>
            <person name="Harkins D.M."/>
            <person name="Madupu R."/>
            <person name="Durkin A.S."/>
            <person name="Torralba M."/>
            <person name="Methe B."/>
            <person name="Sutton G.G."/>
            <person name="Nelson K.E."/>
        </authorList>
    </citation>
    <scope>NUCLEOTIDE SEQUENCE [LARGE SCALE GENOMIC DNA]</scope>
    <source>
        <strain evidence="12 13">F0489</strain>
    </source>
</reference>
<accession>J1H236</accession>
<dbReference type="PROSITE" id="PS00070">
    <property type="entry name" value="ALDEHYDE_DEHYDR_CYS"/>
    <property type="match status" value="1"/>
</dbReference>
<dbReference type="AlphaFoldDB" id="J1H236"/>
<dbReference type="SUPFAM" id="SSF53720">
    <property type="entry name" value="ALDH-like"/>
    <property type="match status" value="1"/>
</dbReference>
<dbReference type="InterPro" id="IPR016163">
    <property type="entry name" value="Ald_DH_C"/>
</dbReference>
<name>J1H236_9ACTO</name>
<evidence type="ECO:0000256" key="8">
    <source>
        <dbReference type="RuleBase" id="RU003345"/>
    </source>
</evidence>
<gene>
    <name evidence="12" type="ORF">HMPREF1318_0136</name>
</gene>
<feature type="active site" evidence="6">
    <location>
        <position position="773"/>
    </location>
</feature>
<evidence type="ECO:0000313" key="13">
    <source>
        <dbReference type="Proteomes" id="UP000002941"/>
    </source>
</evidence>
<dbReference type="GO" id="GO:0003700">
    <property type="term" value="F:DNA-binding transcription factor activity"/>
    <property type="evidence" value="ECO:0007669"/>
    <property type="project" value="InterPro"/>
</dbReference>
<dbReference type="Gene3D" id="3.20.20.220">
    <property type="match status" value="1"/>
</dbReference>